<evidence type="ECO:0000313" key="1">
    <source>
        <dbReference type="EMBL" id="JAI02322.1"/>
    </source>
</evidence>
<protein>
    <submittedName>
        <fullName evidence="1">Uncharacterized protein</fullName>
    </submittedName>
</protein>
<organism evidence="1">
    <name type="scientific">Anguilla anguilla</name>
    <name type="common">European freshwater eel</name>
    <name type="synonym">Muraena anguilla</name>
    <dbReference type="NCBI Taxonomy" id="7936"/>
    <lineage>
        <taxon>Eukaryota</taxon>
        <taxon>Metazoa</taxon>
        <taxon>Chordata</taxon>
        <taxon>Craniata</taxon>
        <taxon>Vertebrata</taxon>
        <taxon>Euteleostomi</taxon>
        <taxon>Actinopterygii</taxon>
        <taxon>Neopterygii</taxon>
        <taxon>Teleostei</taxon>
        <taxon>Anguilliformes</taxon>
        <taxon>Anguillidae</taxon>
        <taxon>Anguilla</taxon>
    </lineage>
</organism>
<proteinExistence type="predicted"/>
<reference evidence="1" key="1">
    <citation type="submission" date="2014-11" db="EMBL/GenBank/DDBJ databases">
        <authorList>
            <person name="Amaro Gonzalez C."/>
        </authorList>
    </citation>
    <scope>NUCLEOTIDE SEQUENCE</scope>
</reference>
<reference evidence="1" key="2">
    <citation type="journal article" date="2015" name="Fish Shellfish Immunol.">
        <title>Early steps in the European eel (Anguilla anguilla)-Vibrio vulnificus interaction in the gills: Role of the RtxA13 toxin.</title>
        <authorList>
            <person name="Callol A."/>
            <person name="Pajuelo D."/>
            <person name="Ebbesson L."/>
            <person name="Teles M."/>
            <person name="MacKenzie S."/>
            <person name="Amaro C."/>
        </authorList>
    </citation>
    <scope>NUCLEOTIDE SEQUENCE</scope>
</reference>
<accession>A0A0E9XIS6</accession>
<dbReference type="AlphaFoldDB" id="A0A0E9XIS6"/>
<sequence>MALQVCLISQGCSIPKDSRQAKV</sequence>
<name>A0A0E9XIS6_ANGAN</name>
<dbReference type="EMBL" id="GBXM01006256">
    <property type="protein sequence ID" value="JAI02322.1"/>
    <property type="molecule type" value="Transcribed_RNA"/>
</dbReference>